<dbReference type="PROSITE" id="PS00687">
    <property type="entry name" value="ALDEHYDE_DEHYDR_GLU"/>
    <property type="match status" value="1"/>
</dbReference>
<evidence type="ECO:0000256" key="3">
    <source>
        <dbReference type="ARBA" id="ARBA00023002"/>
    </source>
</evidence>
<evidence type="ECO:0000256" key="9">
    <source>
        <dbReference type="RuleBase" id="RU003345"/>
    </source>
</evidence>
<feature type="domain" description="Aldehyde dehydrogenase" evidence="10">
    <location>
        <begin position="16"/>
        <end position="474"/>
    </location>
</feature>
<dbReference type="Proteomes" id="UP000186230">
    <property type="component" value="Chromosome"/>
</dbReference>
<dbReference type="InterPro" id="IPR016163">
    <property type="entry name" value="Ald_DH_C"/>
</dbReference>
<reference evidence="11 12" key="1">
    <citation type="submission" date="2016-07" db="EMBL/GenBank/DDBJ databases">
        <title>Multi-omics approach to identify versatile polysaccharide utilization systems of a marine flavobacterium Gramella flava.</title>
        <authorList>
            <person name="Tang K."/>
        </authorList>
    </citation>
    <scope>NUCLEOTIDE SEQUENCE [LARGE SCALE GENOMIC DNA]</scope>
    <source>
        <strain evidence="11 12">JLT2011</strain>
    </source>
</reference>
<dbReference type="OrthoDB" id="9762913at2"/>
<dbReference type="PANTHER" id="PTHR42986:SF1">
    <property type="entry name" value="BENZALDEHYDE DEHYDROGENASE YFMT"/>
    <property type="match status" value="1"/>
</dbReference>
<keyword evidence="4" id="KW-0520">NAD</keyword>
<evidence type="ECO:0000313" key="12">
    <source>
        <dbReference type="Proteomes" id="UP000186230"/>
    </source>
</evidence>
<dbReference type="InterPro" id="IPR015590">
    <property type="entry name" value="Aldehyde_DH_dom"/>
</dbReference>
<protein>
    <recommendedName>
        <fullName evidence="8">Salicylaldehyde dehydrogenase</fullName>
        <ecNumber evidence="7">1.2.1.65</ecNumber>
    </recommendedName>
</protein>
<dbReference type="GO" id="GO:0018485">
    <property type="term" value="F:salicylaldehyde dehydrogenase (NAD+) activity"/>
    <property type="evidence" value="ECO:0007669"/>
    <property type="project" value="UniProtKB-EC"/>
</dbReference>
<sequence>MKSYENLNLQFIDGTWGKGNSDSVIKNLNPFDESLIHEIQASSEEDVDAAHEAASKAAESWGKELPQKRAEIIQKAVQILESRKEEVIEWLIKEAGSTRVKAEVEVQITMGIMKESASFPTRSHGYIFDSLTPGKENCAYRKPLGVIGIISPWNFPLNLSMRSIAPAIALGNAIVLKPASQTPVTGATIAAKIFEEAGLPKGVFNVVIGKGSEIGDYFVKHPVSKLISFTGSTPVGRNIGKLAGEAVKKTSLELGGNNVFVVMKDADVEKAVNAAMFGKFMHQGQICMSTNRFVVHESIADEFVKKFTEKTEALKYGDPSEEGVTIGPLINHDQLEGILEDLNKSLEAGAKKVCGGNHDGNVLAPTILDHVKDDMPIAKNEIFGPVAPVIRFSSEEEALKIANSRDYGLSGAVFSENIEKAVAFARKVETGMIHINDQTVNDEPNAPFGGEKGSGIGRFNGDFILEEFTRLQWVTVQHEPRDYAPFS</sequence>
<dbReference type="PANTHER" id="PTHR42986">
    <property type="entry name" value="BENZALDEHYDE DEHYDROGENASE YFMT"/>
    <property type="match status" value="1"/>
</dbReference>
<dbReference type="EC" id="1.2.1.65" evidence="7"/>
<evidence type="ECO:0000256" key="5">
    <source>
        <dbReference type="ARBA" id="ARBA00035632"/>
    </source>
</evidence>
<dbReference type="InterPro" id="IPR016161">
    <property type="entry name" value="Ald_DH/histidinol_DH"/>
</dbReference>
<keyword evidence="2" id="KW-0058">Aromatic hydrocarbons catabolism</keyword>
<dbReference type="KEGG" id="gfl:GRFL_2189"/>
<gene>
    <name evidence="11" type="ORF">GRFL_2189</name>
</gene>
<keyword evidence="12" id="KW-1185">Reference proteome</keyword>
<dbReference type="SUPFAM" id="SSF53720">
    <property type="entry name" value="ALDH-like"/>
    <property type="match status" value="1"/>
</dbReference>
<dbReference type="Gene3D" id="3.40.309.10">
    <property type="entry name" value="Aldehyde Dehydrogenase, Chain A, domain 2"/>
    <property type="match status" value="1"/>
</dbReference>
<dbReference type="InterPro" id="IPR029510">
    <property type="entry name" value="Ald_DH_CS_GLU"/>
</dbReference>
<evidence type="ECO:0000313" key="11">
    <source>
        <dbReference type="EMBL" id="APU68913.1"/>
    </source>
</evidence>
<comment type="catalytic activity">
    <reaction evidence="6">
        <text>salicylaldehyde + NAD(+) + H2O = salicylate + NADH + 2 H(+)</text>
        <dbReference type="Rhea" id="RHEA:18537"/>
        <dbReference type="ChEBI" id="CHEBI:15377"/>
        <dbReference type="ChEBI" id="CHEBI:15378"/>
        <dbReference type="ChEBI" id="CHEBI:16008"/>
        <dbReference type="ChEBI" id="CHEBI:30762"/>
        <dbReference type="ChEBI" id="CHEBI:57540"/>
        <dbReference type="ChEBI" id="CHEBI:57945"/>
        <dbReference type="EC" id="1.2.1.65"/>
    </reaction>
</comment>
<comment type="pathway">
    <text evidence="5">Aromatic compound metabolism; naphthalene degradation.</text>
</comment>
<evidence type="ECO:0000256" key="4">
    <source>
        <dbReference type="ARBA" id="ARBA00023027"/>
    </source>
</evidence>
<proteinExistence type="inferred from homology"/>
<evidence type="ECO:0000259" key="10">
    <source>
        <dbReference type="Pfam" id="PF00171"/>
    </source>
</evidence>
<dbReference type="AlphaFoldDB" id="A0A1L7I6T5"/>
<evidence type="ECO:0000256" key="6">
    <source>
        <dbReference type="ARBA" id="ARBA00050596"/>
    </source>
</evidence>
<accession>A0A1L7I6T5</accession>
<dbReference type="InterPro" id="IPR016162">
    <property type="entry name" value="Ald_DH_N"/>
</dbReference>
<dbReference type="EMBL" id="CP016359">
    <property type="protein sequence ID" value="APU68913.1"/>
    <property type="molecule type" value="Genomic_DNA"/>
</dbReference>
<evidence type="ECO:0000256" key="7">
    <source>
        <dbReference type="ARBA" id="ARBA00066992"/>
    </source>
</evidence>
<dbReference type="RefSeq" id="WP_083644628.1">
    <property type="nucleotide sequence ID" value="NZ_AMRU01000009.1"/>
</dbReference>
<evidence type="ECO:0000256" key="8">
    <source>
        <dbReference type="ARBA" id="ARBA00070319"/>
    </source>
</evidence>
<dbReference type="Gene3D" id="3.40.605.10">
    <property type="entry name" value="Aldehyde Dehydrogenase, Chain A, domain 1"/>
    <property type="match status" value="1"/>
</dbReference>
<organism evidence="11 12">
    <name type="scientific">Christiangramia flava JLT2011</name>
    <dbReference type="NCBI Taxonomy" id="1229726"/>
    <lineage>
        <taxon>Bacteria</taxon>
        <taxon>Pseudomonadati</taxon>
        <taxon>Bacteroidota</taxon>
        <taxon>Flavobacteriia</taxon>
        <taxon>Flavobacteriales</taxon>
        <taxon>Flavobacteriaceae</taxon>
        <taxon>Christiangramia</taxon>
    </lineage>
</organism>
<dbReference type="STRING" id="1229726.GRFL_2189"/>
<dbReference type="Pfam" id="PF00171">
    <property type="entry name" value="Aldedh"/>
    <property type="match status" value="1"/>
</dbReference>
<name>A0A1L7I6T5_9FLAO</name>
<comment type="similarity">
    <text evidence="1 9">Belongs to the aldehyde dehydrogenase family.</text>
</comment>
<dbReference type="FunFam" id="3.40.605.10:FF:000007">
    <property type="entry name" value="NAD/NADP-dependent betaine aldehyde dehydrogenase"/>
    <property type="match status" value="1"/>
</dbReference>
<evidence type="ECO:0000256" key="2">
    <source>
        <dbReference type="ARBA" id="ARBA00022797"/>
    </source>
</evidence>
<dbReference type="FunFam" id="3.40.309.10:FF:000010">
    <property type="entry name" value="Gamma-aminobutyraldehyde dehydrogenase"/>
    <property type="match status" value="1"/>
</dbReference>
<evidence type="ECO:0000256" key="1">
    <source>
        <dbReference type="ARBA" id="ARBA00009986"/>
    </source>
</evidence>
<keyword evidence="3 9" id="KW-0560">Oxidoreductase</keyword>